<feature type="region of interest" description="Disordered" evidence="1">
    <location>
        <begin position="1"/>
        <end position="30"/>
    </location>
</feature>
<accession>A0A173LPD1</accession>
<dbReference type="AlphaFoldDB" id="A0A173LPD1"/>
<dbReference type="EMBL" id="CP015961">
    <property type="protein sequence ID" value="ANI93763.1"/>
    <property type="molecule type" value="Genomic_DNA"/>
</dbReference>
<evidence type="ECO:0000256" key="1">
    <source>
        <dbReference type="SAM" id="MobiDB-lite"/>
    </source>
</evidence>
<proteinExistence type="predicted"/>
<evidence type="ECO:0000313" key="3">
    <source>
        <dbReference type="Proteomes" id="UP000186104"/>
    </source>
</evidence>
<reference evidence="2 3" key="1">
    <citation type="submission" date="2016-06" db="EMBL/GenBank/DDBJ databases">
        <title>Complete genome sequence of a saline-alkali tolerant type strain Dietzia timorensis ID05-A0528T.</title>
        <authorList>
            <person name="Wu X."/>
        </authorList>
    </citation>
    <scope>NUCLEOTIDE SEQUENCE [LARGE SCALE GENOMIC DNA]</scope>
    <source>
        <strain evidence="2 3">ID05-A0528</strain>
    </source>
</reference>
<protein>
    <recommendedName>
        <fullName evidence="4">DUF559 domain-containing protein</fullName>
    </recommendedName>
</protein>
<evidence type="ECO:0000313" key="2">
    <source>
        <dbReference type="EMBL" id="ANI93763.1"/>
    </source>
</evidence>
<dbReference type="Gene3D" id="3.40.960.10">
    <property type="entry name" value="VSR Endonuclease"/>
    <property type="match status" value="1"/>
</dbReference>
<feature type="compositionally biased region" description="Basic and acidic residues" evidence="1">
    <location>
        <begin position="12"/>
        <end position="22"/>
    </location>
</feature>
<dbReference type="OrthoDB" id="5517693at2"/>
<gene>
    <name evidence="2" type="ORF">BJL86_3004</name>
</gene>
<name>A0A173LPD1_9ACTN</name>
<dbReference type="KEGG" id="dtm:BJL86_3004"/>
<dbReference type="Proteomes" id="UP000186104">
    <property type="component" value="Chromosome"/>
</dbReference>
<evidence type="ECO:0008006" key="4">
    <source>
        <dbReference type="Google" id="ProtNLM"/>
    </source>
</evidence>
<keyword evidence="3" id="KW-1185">Reference proteome</keyword>
<organism evidence="2 3">
    <name type="scientific">Dietzia timorensis</name>
    <dbReference type="NCBI Taxonomy" id="499555"/>
    <lineage>
        <taxon>Bacteria</taxon>
        <taxon>Bacillati</taxon>
        <taxon>Actinomycetota</taxon>
        <taxon>Actinomycetes</taxon>
        <taxon>Mycobacteriales</taxon>
        <taxon>Dietziaceae</taxon>
        <taxon>Dietzia</taxon>
    </lineage>
</organism>
<dbReference type="STRING" id="499555.BJL86_3004"/>
<dbReference type="RefSeq" id="WP_067471985.1">
    <property type="nucleotide sequence ID" value="NZ_CP015961.1"/>
</dbReference>
<sequence length="338" mass="38468">MESTRNTGGNGREAKGRHEGTKGRQAGTKGPVYFTHADLRAMGYHQNAIARNVRTGRWTRPLSNVYLLDDPKEFSNLERHRGLVRAYSRKFGGARVASHWTAAALWGLPTSIFSQNTMAFTENRPRQGMLRPRYLTVYQRPLGTEDIVTVDGIACTSLARTVLDCSLLGSFTQAVCSMESALFFLPARWEQRLSRDDLAEQLDRAGGRRHIGLARAAFEFAGTKSQSVFESRMRLFLRHHRIEQPEQQVEFLRSDGSILSIADMAWRERRKILECDGAGKYLDHLGGLTPAERLRRDRERDRALRERGYETIRATWRDLDHPNSLLRLLQGAGLYSPH</sequence>